<gene>
    <name evidence="3" type="primary">LOC131803144</name>
</gene>
<dbReference type="InterPro" id="IPR010512">
    <property type="entry name" value="DUF1091"/>
</dbReference>
<sequence length="181" mass="20905">MQCLRKYYFLMVLLLFLKLSKQGNLFVSIKSYRDELRGNAIKFDNLSLINGTIKGCFLFAQKMEKFRFGVMAKAQQGVAKPWLLFNVTLSGCNLLGSGKKPPILIVDMVLKAIKQTNPRMPDRCPIKKNFYYCFDKINLGATQFYRNFPQMKAMVVTVFMYKNMPIYTGYTDVDIAKREGK</sequence>
<reference evidence="3" key="1">
    <citation type="submission" date="2025-08" db="UniProtKB">
        <authorList>
            <consortium name="RefSeq"/>
        </authorList>
    </citation>
    <scope>IDENTIFICATION</scope>
    <source>
        <strain evidence="3">Aabys</strain>
        <tissue evidence="3">Whole body</tissue>
    </source>
</reference>
<keyword evidence="2" id="KW-1185">Reference proteome</keyword>
<evidence type="ECO:0000313" key="2">
    <source>
        <dbReference type="Proteomes" id="UP001652621"/>
    </source>
</evidence>
<keyword evidence="1" id="KW-0732">Signal</keyword>
<organism evidence="2 3">
    <name type="scientific">Musca domestica</name>
    <name type="common">House fly</name>
    <dbReference type="NCBI Taxonomy" id="7370"/>
    <lineage>
        <taxon>Eukaryota</taxon>
        <taxon>Metazoa</taxon>
        <taxon>Ecdysozoa</taxon>
        <taxon>Arthropoda</taxon>
        <taxon>Hexapoda</taxon>
        <taxon>Insecta</taxon>
        <taxon>Pterygota</taxon>
        <taxon>Neoptera</taxon>
        <taxon>Endopterygota</taxon>
        <taxon>Diptera</taxon>
        <taxon>Brachycera</taxon>
        <taxon>Muscomorpha</taxon>
        <taxon>Muscoidea</taxon>
        <taxon>Muscidae</taxon>
        <taxon>Musca</taxon>
    </lineage>
</organism>
<feature type="signal peptide" evidence="1">
    <location>
        <begin position="1"/>
        <end position="22"/>
    </location>
</feature>
<proteinExistence type="predicted"/>
<protein>
    <submittedName>
        <fullName evidence="3">Uncharacterized protein LOC131803144</fullName>
    </submittedName>
</protein>
<dbReference type="Pfam" id="PF06477">
    <property type="entry name" value="DUF1091"/>
    <property type="match status" value="1"/>
</dbReference>
<dbReference type="GeneID" id="131803144"/>
<evidence type="ECO:0000256" key="1">
    <source>
        <dbReference type="SAM" id="SignalP"/>
    </source>
</evidence>
<evidence type="ECO:0000313" key="3">
    <source>
        <dbReference type="RefSeq" id="XP_058980201.1"/>
    </source>
</evidence>
<dbReference type="RefSeq" id="XP_058980201.1">
    <property type="nucleotide sequence ID" value="XM_059124218.1"/>
</dbReference>
<accession>A0ABM3V345</accession>
<dbReference type="Proteomes" id="UP001652621">
    <property type="component" value="Unplaced"/>
</dbReference>
<feature type="chain" id="PRO_5047159290" evidence="1">
    <location>
        <begin position="23"/>
        <end position="181"/>
    </location>
</feature>
<name>A0ABM3V345_MUSDO</name>